<dbReference type="InterPro" id="IPR036465">
    <property type="entry name" value="vWFA_dom_sf"/>
</dbReference>
<sequence length="426" mass="47824">MRRSFLLLLLVLAGAHAVNTTIPLKLMGGFTPMEYQCDGKASNIWTDVLFLIDSSDQITKAGFRQVVAFITAATRHLTVGQDERQTRVGFITYGEKAELIYDLDHWRSTEELADLGRKIPYVKSSGTNIAAAIALANKVFNSPTHRPNVPKVMVVVATGLKKGSQNPIPVATAFKDFGGIIITIEYTQYDNIEVPILKKIASEGYNIRSHEEDFSVRTLTNLLVQANCFCPEHYMPLRVNNPEFGCFLTAKMPSMWEDAAEMCGAEHEGKLVKIENEEKAAFVMKLITQEKGAWIGLKYDGSSFVWTDGTKLGHDDFNLWPNDVKGLKGPHCVFMFRNHNSKKIIAPIPGCLIRGETGNYNICSTFPRYYWRAGNCDEDMKYVCEVKPCSASNYCSEPVFMHRQMHRAFLPPRPPSPPNQEPQKSL</sequence>
<comment type="caution">
    <text evidence="4">The sequence shown here is derived from an EMBL/GenBank/DDBJ whole genome shotgun (WGS) entry which is preliminary data.</text>
</comment>
<dbReference type="Gene3D" id="3.40.50.410">
    <property type="entry name" value="von Willebrand factor, type A domain"/>
    <property type="match status" value="1"/>
</dbReference>
<dbReference type="PANTHER" id="PTHR31024:SF3">
    <property type="entry name" value="C-TYPE LECTIN-RELATED"/>
    <property type="match status" value="1"/>
</dbReference>
<organism evidence="4 5">
    <name type="scientific">Necator americanus</name>
    <name type="common">Human hookworm</name>
    <dbReference type="NCBI Taxonomy" id="51031"/>
    <lineage>
        <taxon>Eukaryota</taxon>
        <taxon>Metazoa</taxon>
        <taxon>Ecdysozoa</taxon>
        <taxon>Nematoda</taxon>
        <taxon>Chromadorea</taxon>
        <taxon>Rhabditida</taxon>
        <taxon>Rhabditina</taxon>
        <taxon>Rhabditomorpha</taxon>
        <taxon>Strongyloidea</taxon>
        <taxon>Ancylostomatidae</taxon>
        <taxon>Bunostominae</taxon>
        <taxon>Necator</taxon>
    </lineage>
</organism>
<evidence type="ECO:0000313" key="5">
    <source>
        <dbReference type="Proteomes" id="UP001303046"/>
    </source>
</evidence>
<dbReference type="Pfam" id="PF00092">
    <property type="entry name" value="VWA"/>
    <property type="match status" value="1"/>
</dbReference>
<reference evidence="4 5" key="1">
    <citation type="submission" date="2023-08" db="EMBL/GenBank/DDBJ databases">
        <title>A Necator americanus chromosomal reference genome.</title>
        <authorList>
            <person name="Ilik V."/>
            <person name="Petrzelkova K.J."/>
            <person name="Pardy F."/>
            <person name="Fuh T."/>
            <person name="Niatou-Singa F.S."/>
            <person name="Gouil Q."/>
            <person name="Baker L."/>
            <person name="Ritchie M.E."/>
            <person name="Jex A.R."/>
            <person name="Gazzola D."/>
            <person name="Li H."/>
            <person name="Toshio Fujiwara R."/>
            <person name="Zhan B."/>
            <person name="Aroian R.V."/>
            <person name="Pafco B."/>
            <person name="Schwarz E.M."/>
        </authorList>
    </citation>
    <scope>NUCLEOTIDE SEQUENCE [LARGE SCALE GENOMIC DNA]</scope>
    <source>
        <strain evidence="4 5">Aroian</strain>
        <tissue evidence="4">Whole animal</tissue>
    </source>
</reference>
<dbReference type="Proteomes" id="UP001303046">
    <property type="component" value="Unassembled WGS sequence"/>
</dbReference>
<dbReference type="Pfam" id="PF00059">
    <property type="entry name" value="Lectin_C"/>
    <property type="match status" value="1"/>
</dbReference>
<dbReference type="CDD" id="cd00037">
    <property type="entry name" value="CLECT"/>
    <property type="match status" value="1"/>
</dbReference>
<keyword evidence="1" id="KW-0732">Signal</keyword>
<gene>
    <name evidence="4" type="primary">Necator_chrIII.g12545</name>
    <name evidence="4" type="ORF">RB195_011779</name>
</gene>
<dbReference type="SUPFAM" id="SSF53300">
    <property type="entry name" value="vWA-like"/>
    <property type="match status" value="1"/>
</dbReference>
<dbReference type="EMBL" id="JAVFWL010000003">
    <property type="protein sequence ID" value="KAK6745262.1"/>
    <property type="molecule type" value="Genomic_DNA"/>
</dbReference>
<accession>A0ABR1D401</accession>
<protein>
    <recommendedName>
        <fullName evidence="6">von Willebrand factor type A domain protein</fullName>
    </recommendedName>
</protein>
<evidence type="ECO:0000313" key="4">
    <source>
        <dbReference type="EMBL" id="KAK6745262.1"/>
    </source>
</evidence>
<keyword evidence="5" id="KW-1185">Reference proteome</keyword>
<feature type="signal peptide" evidence="1">
    <location>
        <begin position="1"/>
        <end position="17"/>
    </location>
</feature>
<evidence type="ECO:0000259" key="2">
    <source>
        <dbReference type="PROSITE" id="PS50041"/>
    </source>
</evidence>
<evidence type="ECO:0000256" key="1">
    <source>
        <dbReference type="SAM" id="SignalP"/>
    </source>
</evidence>
<dbReference type="PANTHER" id="PTHR31024">
    <property type="entry name" value="C-TYPE LECTIN"/>
    <property type="match status" value="1"/>
</dbReference>
<dbReference type="SMART" id="SM00034">
    <property type="entry name" value="CLECT"/>
    <property type="match status" value="1"/>
</dbReference>
<dbReference type="InterPro" id="IPR001304">
    <property type="entry name" value="C-type_lectin-like"/>
</dbReference>
<dbReference type="SUPFAM" id="SSF56436">
    <property type="entry name" value="C-type lectin-like"/>
    <property type="match status" value="1"/>
</dbReference>
<proteinExistence type="predicted"/>
<feature type="domain" description="VWFA" evidence="3">
    <location>
        <begin position="47"/>
        <end position="222"/>
    </location>
</feature>
<dbReference type="PROSITE" id="PS50234">
    <property type="entry name" value="VWFA"/>
    <property type="match status" value="1"/>
</dbReference>
<dbReference type="Gene3D" id="3.10.100.10">
    <property type="entry name" value="Mannose-Binding Protein A, subunit A"/>
    <property type="match status" value="1"/>
</dbReference>
<dbReference type="PROSITE" id="PS50041">
    <property type="entry name" value="C_TYPE_LECTIN_2"/>
    <property type="match status" value="1"/>
</dbReference>
<evidence type="ECO:0008006" key="6">
    <source>
        <dbReference type="Google" id="ProtNLM"/>
    </source>
</evidence>
<name>A0ABR1D401_NECAM</name>
<feature type="chain" id="PRO_5046223114" description="von Willebrand factor type A domain protein" evidence="1">
    <location>
        <begin position="18"/>
        <end position="426"/>
    </location>
</feature>
<feature type="domain" description="C-type lectin" evidence="2">
    <location>
        <begin position="246"/>
        <end position="385"/>
    </location>
</feature>
<dbReference type="InterPro" id="IPR016187">
    <property type="entry name" value="CTDL_fold"/>
</dbReference>
<dbReference type="SMART" id="SM00327">
    <property type="entry name" value="VWA"/>
    <property type="match status" value="1"/>
</dbReference>
<dbReference type="InterPro" id="IPR016186">
    <property type="entry name" value="C-type_lectin-like/link_sf"/>
</dbReference>
<evidence type="ECO:0000259" key="3">
    <source>
        <dbReference type="PROSITE" id="PS50234"/>
    </source>
</evidence>
<dbReference type="InterPro" id="IPR002035">
    <property type="entry name" value="VWF_A"/>
</dbReference>